<dbReference type="EMBL" id="AFME02000278">
    <property type="protein sequence ID" value="EMG10039.1"/>
    <property type="molecule type" value="Genomic_DNA"/>
</dbReference>
<comment type="caution">
    <text evidence="1">The sequence shown here is derived from an EMBL/GenBank/DDBJ whole genome shotgun (WGS) entry which is preliminary data.</text>
</comment>
<sequence>MKTFYNRYLNNVSPRKKIGANPAAYGSRTGLSALVKLL</sequence>
<name>M3FRH0_LEPIR</name>
<proteinExistence type="predicted"/>
<organism evidence="1 2">
    <name type="scientific">Leptospira interrogans serovar Grippotyphosa str. LT2186</name>
    <dbReference type="NCBI Taxonomy" id="1001599"/>
    <lineage>
        <taxon>Bacteria</taxon>
        <taxon>Pseudomonadati</taxon>
        <taxon>Spirochaetota</taxon>
        <taxon>Spirochaetia</taxon>
        <taxon>Leptospirales</taxon>
        <taxon>Leptospiraceae</taxon>
        <taxon>Leptospira</taxon>
    </lineage>
</organism>
<gene>
    <name evidence="1" type="ORF">LEP1GSC151_1455</name>
</gene>
<accession>M3FRH0</accession>
<evidence type="ECO:0000313" key="2">
    <source>
        <dbReference type="Proteomes" id="UP000011776"/>
    </source>
</evidence>
<dbReference type="AlphaFoldDB" id="M3FRH0"/>
<dbReference type="BioCyc" id="LINT1001599:G11K9-5295-MONOMER"/>
<evidence type="ECO:0000313" key="1">
    <source>
        <dbReference type="EMBL" id="EMG10039.1"/>
    </source>
</evidence>
<protein>
    <submittedName>
        <fullName evidence="1">Uncharacterized protein</fullName>
    </submittedName>
</protein>
<dbReference type="Proteomes" id="UP000011776">
    <property type="component" value="Unassembled WGS sequence"/>
</dbReference>
<reference evidence="1 2" key="1">
    <citation type="submission" date="2013-02" db="EMBL/GenBank/DDBJ databases">
        <authorList>
            <person name="Harkins D.M."/>
            <person name="Durkin A.S."/>
            <person name="Brinkac L.M."/>
            <person name="Haft D.H."/>
            <person name="Selengut J.D."/>
            <person name="Sanka R."/>
            <person name="DePew J."/>
            <person name="Purushe J."/>
            <person name="Tulsiani S.M."/>
            <person name="Graham G.C."/>
            <person name="Burns M.-A."/>
            <person name="Dohnt M.F."/>
            <person name="Smythe L.D."/>
            <person name="McKay D.B."/>
            <person name="Craig S.B."/>
            <person name="Vinetz J.M."/>
            <person name="Sutton G.G."/>
            <person name="Nierman W.C."/>
            <person name="Fouts D.E."/>
        </authorList>
    </citation>
    <scope>NUCLEOTIDE SEQUENCE [LARGE SCALE GENOMIC DNA]</scope>
    <source>
        <strain evidence="1 2">LT2186</strain>
    </source>
</reference>